<evidence type="ECO:0000259" key="2">
    <source>
        <dbReference type="Pfam" id="PF20059"/>
    </source>
</evidence>
<name>E3J6R7_PSEI1</name>
<keyword evidence="1" id="KW-0812">Transmembrane</keyword>
<evidence type="ECO:0000313" key="4">
    <source>
        <dbReference type="Proteomes" id="UP000002484"/>
    </source>
</evidence>
<dbReference type="STRING" id="298654.FraEuI1c_3985"/>
<evidence type="ECO:0000256" key="1">
    <source>
        <dbReference type="SAM" id="Phobius"/>
    </source>
</evidence>
<dbReference type="KEGG" id="fri:FraEuI1c_3985"/>
<proteinExistence type="predicted"/>
<feature type="domain" description="DUF6458" evidence="2">
    <location>
        <begin position="1"/>
        <end position="60"/>
    </location>
</feature>
<dbReference type="OrthoDB" id="3218529at2"/>
<dbReference type="EMBL" id="CP002299">
    <property type="protein sequence ID" value="ADP81991.1"/>
    <property type="molecule type" value="Genomic_DNA"/>
</dbReference>
<dbReference type="InterPro" id="IPR045597">
    <property type="entry name" value="DUF6458"/>
</dbReference>
<dbReference type="InParanoid" id="E3J6R7"/>
<keyword evidence="1" id="KW-1133">Transmembrane helix</keyword>
<keyword evidence="1" id="KW-0472">Membrane</keyword>
<dbReference type="Proteomes" id="UP000002484">
    <property type="component" value="Chromosome"/>
</dbReference>
<gene>
    <name evidence="3" type="ordered locus">FraEuI1c_3985</name>
</gene>
<evidence type="ECO:0000313" key="3">
    <source>
        <dbReference type="EMBL" id="ADP81991.1"/>
    </source>
</evidence>
<dbReference type="AlphaFoldDB" id="E3J6R7"/>
<accession>E3J6R7</accession>
<keyword evidence="4" id="KW-1185">Reference proteome</keyword>
<dbReference type="RefSeq" id="WP_013425109.1">
    <property type="nucleotide sequence ID" value="NC_014666.1"/>
</dbReference>
<dbReference type="HOGENOM" id="CLU_173182_0_0_11"/>
<organism evidence="3 4">
    <name type="scientific">Pseudofrankia inefficax (strain DSM 45817 / CECT 9037 / DDB 130130 / EuI1c)</name>
    <name type="common">Frankia inefficax</name>
    <dbReference type="NCBI Taxonomy" id="298654"/>
    <lineage>
        <taxon>Bacteria</taxon>
        <taxon>Bacillati</taxon>
        <taxon>Actinomycetota</taxon>
        <taxon>Actinomycetes</taxon>
        <taxon>Frankiales</taxon>
        <taxon>Frankiaceae</taxon>
        <taxon>Pseudofrankia</taxon>
    </lineage>
</organism>
<protein>
    <recommendedName>
        <fullName evidence="2">DUF6458 domain-containing protein</fullName>
    </recommendedName>
</protein>
<dbReference type="Pfam" id="PF20059">
    <property type="entry name" value="DUF6458"/>
    <property type="match status" value="1"/>
</dbReference>
<feature type="transmembrane region" description="Helical" evidence="1">
    <location>
        <begin position="29"/>
        <end position="52"/>
    </location>
</feature>
<dbReference type="eggNOG" id="ENOG5033B4D">
    <property type="taxonomic scope" value="Bacteria"/>
</dbReference>
<sequence>MGIGAGIFLIAVGAILTFAVNVSISGLDIAVIGVVLMLAGAAGIILDIFLFAPRRRQRVVYQDNAPVTYPDQEPDVQVYDNVPVNRAARIRRRVTTTNYRPMP</sequence>
<reference evidence="3 4" key="1">
    <citation type="submission" date="2010-10" db="EMBL/GenBank/DDBJ databases">
        <title>Complete sequence of Frankia sp. EuI1c.</title>
        <authorList>
            <consortium name="US DOE Joint Genome Institute"/>
            <person name="Lucas S."/>
            <person name="Copeland A."/>
            <person name="Lapidus A."/>
            <person name="Cheng J.-F."/>
            <person name="Bruce D."/>
            <person name="Goodwin L."/>
            <person name="Pitluck S."/>
            <person name="Chertkov O."/>
            <person name="Detter J.C."/>
            <person name="Han C."/>
            <person name="Tapia R."/>
            <person name="Land M."/>
            <person name="Hauser L."/>
            <person name="Jeffries C."/>
            <person name="Kyrpides N."/>
            <person name="Ivanova N."/>
            <person name="Mikhailova N."/>
            <person name="Beauchemin N."/>
            <person name="Sen A."/>
            <person name="Sur S.A."/>
            <person name="Gtari M."/>
            <person name="Wall L."/>
            <person name="Tisa L."/>
            <person name="Woyke T."/>
        </authorList>
    </citation>
    <scope>NUCLEOTIDE SEQUENCE [LARGE SCALE GENOMIC DNA]</scope>
    <source>
        <strain evidence="4">DSM 45817 / CECT 9037 / EuI1c</strain>
    </source>
</reference>